<sequence>MFVHWHSTSGYSPIGETTIGEIKQLAKSNNWRNQTIGEIKQLAKPCNWRKYISPKRAKWNKYKFK</sequence>
<evidence type="ECO:0000313" key="2">
    <source>
        <dbReference type="Proteomes" id="UP000676336"/>
    </source>
</evidence>
<protein>
    <submittedName>
        <fullName evidence="1">Uncharacterized protein</fullName>
    </submittedName>
</protein>
<proteinExistence type="predicted"/>
<accession>A0A8S2S630</accession>
<evidence type="ECO:0000313" key="1">
    <source>
        <dbReference type="EMBL" id="CAF4205245.1"/>
    </source>
</evidence>
<name>A0A8S2S630_9BILA</name>
<reference evidence="1" key="1">
    <citation type="submission" date="2021-02" db="EMBL/GenBank/DDBJ databases">
        <authorList>
            <person name="Nowell W R."/>
        </authorList>
    </citation>
    <scope>NUCLEOTIDE SEQUENCE</scope>
</reference>
<organism evidence="1 2">
    <name type="scientific">Rotaria magnacalcarata</name>
    <dbReference type="NCBI Taxonomy" id="392030"/>
    <lineage>
        <taxon>Eukaryota</taxon>
        <taxon>Metazoa</taxon>
        <taxon>Spiralia</taxon>
        <taxon>Gnathifera</taxon>
        <taxon>Rotifera</taxon>
        <taxon>Eurotatoria</taxon>
        <taxon>Bdelloidea</taxon>
        <taxon>Philodinida</taxon>
        <taxon>Philodinidae</taxon>
        <taxon>Rotaria</taxon>
    </lineage>
</organism>
<feature type="non-terminal residue" evidence="1">
    <location>
        <position position="65"/>
    </location>
</feature>
<dbReference type="EMBL" id="CAJOBI010019228">
    <property type="protein sequence ID" value="CAF4205245.1"/>
    <property type="molecule type" value="Genomic_DNA"/>
</dbReference>
<comment type="caution">
    <text evidence="1">The sequence shown here is derived from an EMBL/GenBank/DDBJ whole genome shotgun (WGS) entry which is preliminary data.</text>
</comment>
<dbReference type="AlphaFoldDB" id="A0A8S2S630"/>
<dbReference type="Proteomes" id="UP000676336">
    <property type="component" value="Unassembled WGS sequence"/>
</dbReference>
<gene>
    <name evidence="1" type="ORF">SMN809_LOCUS22073</name>
</gene>